<sequence length="107" mass="12345">MSNLHFLLIYFHDSDFSQKIHLLEQVQVKVDINIENLGKSLSRGKRDSKIQNNDKTDKTQNQSLVEMGGFVFDTNFVVLTAKKTNLVDLKDQFIFTSPNIECRNIIL</sequence>
<reference evidence="1 2" key="1">
    <citation type="journal article" date="2006" name="Nature">
        <title>Global trends of whole-genome duplications revealed by the ciliate Paramecium tetraurelia.</title>
        <authorList>
            <consortium name="Genoscope"/>
            <person name="Aury J.-M."/>
            <person name="Jaillon O."/>
            <person name="Duret L."/>
            <person name="Noel B."/>
            <person name="Jubin C."/>
            <person name="Porcel B.M."/>
            <person name="Segurens B."/>
            <person name="Daubin V."/>
            <person name="Anthouard V."/>
            <person name="Aiach N."/>
            <person name="Arnaiz O."/>
            <person name="Billaut A."/>
            <person name="Beisson J."/>
            <person name="Blanc I."/>
            <person name="Bouhouche K."/>
            <person name="Camara F."/>
            <person name="Duharcourt S."/>
            <person name="Guigo R."/>
            <person name="Gogendeau D."/>
            <person name="Katinka M."/>
            <person name="Keller A.-M."/>
            <person name="Kissmehl R."/>
            <person name="Klotz C."/>
            <person name="Koll F."/>
            <person name="Le Moue A."/>
            <person name="Lepere C."/>
            <person name="Malinsky S."/>
            <person name="Nowacki M."/>
            <person name="Nowak J.K."/>
            <person name="Plattner H."/>
            <person name="Poulain J."/>
            <person name="Ruiz F."/>
            <person name="Serrano V."/>
            <person name="Zagulski M."/>
            <person name="Dessen P."/>
            <person name="Betermier M."/>
            <person name="Weissenbach J."/>
            <person name="Scarpelli C."/>
            <person name="Schachter V."/>
            <person name="Sperling L."/>
            <person name="Meyer E."/>
            <person name="Cohen J."/>
            <person name="Wincker P."/>
        </authorList>
    </citation>
    <scope>NUCLEOTIDE SEQUENCE [LARGE SCALE GENOMIC DNA]</scope>
    <source>
        <strain evidence="1 2">Stock d4-2</strain>
    </source>
</reference>
<dbReference type="RefSeq" id="XP_001445071.1">
    <property type="nucleotide sequence ID" value="XM_001445034.1"/>
</dbReference>
<dbReference type="Proteomes" id="UP000000600">
    <property type="component" value="Unassembled WGS sequence"/>
</dbReference>
<name>A0D3Q7_PARTE</name>
<dbReference type="HOGENOM" id="CLU_2215067_0_0_1"/>
<proteinExistence type="predicted"/>
<accession>A0D3Q7</accession>
<dbReference type="OrthoDB" id="321919at2759"/>
<dbReference type="InParanoid" id="A0D3Q7"/>
<dbReference type="KEGG" id="ptm:GSPATT00039227001"/>
<evidence type="ECO:0000313" key="1">
    <source>
        <dbReference type="EMBL" id="CAK77674.1"/>
    </source>
</evidence>
<evidence type="ECO:0000313" key="2">
    <source>
        <dbReference type="Proteomes" id="UP000000600"/>
    </source>
</evidence>
<dbReference type="EMBL" id="CT868278">
    <property type="protein sequence ID" value="CAK77674.1"/>
    <property type="molecule type" value="Genomic_DNA"/>
</dbReference>
<dbReference type="GeneID" id="5030862"/>
<protein>
    <submittedName>
        <fullName evidence="1">Uncharacterized protein</fullName>
    </submittedName>
</protein>
<organism evidence="1 2">
    <name type="scientific">Paramecium tetraurelia</name>
    <dbReference type="NCBI Taxonomy" id="5888"/>
    <lineage>
        <taxon>Eukaryota</taxon>
        <taxon>Sar</taxon>
        <taxon>Alveolata</taxon>
        <taxon>Ciliophora</taxon>
        <taxon>Intramacronucleata</taxon>
        <taxon>Oligohymenophorea</taxon>
        <taxon>Peniculida</taxon>
        <taxon>Parameciidae</taxon>
        <taxon>Paramecium</taxon>
    </lineage>
</organism>
<dbReference type="AlphaFoldDB" id="A0D3Q7"/>
<gene>
    <name evidence="1" type="ORF">GSPATT00039227001</name>
</gene>
<keyword evidence="2" id="KW-1185">Reference proteome</keyword>